<evidence type="ECO:0000313" key="2">
    <source>
        <dbReference type="EMBL" id="GIM02894.1"/>
    </source>
</evidence>
<proteinExistence type="predicted"/>
<accession>A0A8J4GA29</accession>
<protein>
    <submittedName>
        <fullName evidence="2">Uncharacterized protein</fullName>
    </submittedName>
</protein>
<reference evidence="2" key="1">
    <citation type="journal article" date="2021" name="Proc. Natl. Acad. Sci. U.S.A.">
        <title>Three genomes in the algal genus Volvox reveal the fate of a haploid sex-determining region after a transition to homothallism.</title>
        <authorList>
            <person name="Yamamoto K."/>
            <person name="Hamaji T."/>
            <person name="Kawai-Toyooka H."/>
            <person name="Matsuzaki R."/>
            <person name="Takahashi F."/>
            <person name="Nishimura Y."/>
            <person name="Kawachi M."/>
            <person name="Noguchi H."/>
            <person name="Minakuchi Y."/>
            <person name="Umen J.G."/>
            <person name="Toyoda A."/>
            <person name="Nozaki H."/>
        </authorList>
    </citation>
    <scope>NUCLEOTIDE SEQUENCE</scope>
    <source>
        <strain evidence="2">NIES-3785</strain>
    </source>
</reference>
<feature type="region of interest" description="Disordered" evidence="1">
    <location>
        <begin position="41"/>
        <end position="60"/>
    </location>
</feature>
<dbReference type="EMBL" id="BNCQ01000012">
    <property type="protein sequence ID" value="GIM02894.1"/>
    <property type="molecule type" value="Genomic_DNA"/>
</dbReference>
<evidence type="ECO:0000313" key="3">
    <source>
        <dbReference type="Proteomes" id="UP000722791"/>
    </source>
</evidence>
<name>A0A8J4GA29_9CHLO</name>
<sequence length="118" mass="11651">MMMAAAAVTAGVGDPGVKLPPSAATPTFVLARGDSLVNPSMLQLPPPLLPPPPPPPPPPIWLTDAPGTLRVPGIAVGDISGDPSDWDGAAAGDGVDRSVDISVSAWGTTATSAALSQP</sequence>
<organism evidence="2 3">
    <name type="scientific">Volvox reticuliferus</name>
    <dbReference type="NCBI Taxonomy" id="1737510"/>
    <lineage>
        <taxon>Eukaryota</taxon>
        <taxon>Viridiplantae</taxon>
        <taxon>Chlorophyta</taxon>
        <taxon>core chlorophytes</taxon>
        <taxon>Chlorophyceae</taxon>
        <taxon>CS clade</taxon>
        <taxon>Chlamydomonadales</taxon>
        <taxon>Volvocaceae</taxon>
        <taxon>Volvox</taxon>
    </lineage>
</organism>
<gene>
    <name evidence="2" type="ORF">Vretimale_7717</name>
</gene>
<comment type="caution">
    <text evidence="2">The sequence shown here is derived from an EMBL/GenBank/DDBJ whole genome shotgun (WGS) entry which is preliminary data.</text>
</comment>
<dbReference type="Proteomes" id="UP000722791">
    <property type="component" value="Unassembled WGS sequence"/>
</dbReference>
<dbReference type="OrthoDB" id="4217619at2759"/>
<feature type="compositionally biased region" description="Pro residues" evidence="1">
    <location>
        <begin position="44"/>
        <end position="60"/>
    </location>
</feature>
<evidence type="ECO:0000256" key="1">
    <source>
        <dbReference type="SAM" id="MobiDB-lite"/>
    </source>
</evidence>
<dbReference type="AlphaFoldDB" id="A0A8J4GA29"/>